<name>A0A433A3A6_9FUNG</name>
<feature type="region of interest" description="Disordered" evidence="1">
    <location>
        <begin position="790"/>
        <end position="831"/>
    </location>
</feature>
<feature type="region of interest" description="Disordered" evidence="1">
    <location>
        <begin position="641"/>
        <end position="685"/>
    </location>
</feature>
<evidence type="ECO:0000313" key="5">
    <source>
        <dbReference type="Proteomes" id="UP000268093"/>
    </source>
</evidence>
<keyword evidence="2" id="KW-0812">Transmembrane</keyword>
<feature type="transmembrane region" description="Helical" evidence="2">
    <location>
        <begin position="42"/>
        <end position="61"/>
    </location>
</feature>
<dbReference type="CDD" id="cd00038">
    <property type="entry name" value="CAP_ED"/>
    <property type="match status" value="3"/>
</dbReference>
<feature type="compositionally biased region" description="Polar residues" evidence="1">
    <location>
        <begin position="647"/>
        <end position="659"/>
    </location>
</feature>
<gene>
    <name evidence="4" type="ORF">BC936DRAFT_140871</name>
</gene>
<comment type="caution">
    <text evidence="4">The sequence shown here is derived from an EMBL/GenBank/DDBJ whole genome shotgun (WGS) entry which is preliminary data.</text>
</comment>
<feature type="region of interest" description="Disordered" evidence="1">
    <location>
        <begin position="256"/>
        <end position="389"/>
    </location>
</feature>
<dbReference type="Pfam" id="PF24179">
    <property type="entry name" value="NTE_Ploop"/>
    <property type="match status" value="1"/>
</dbReference>
<evidence type="ECO:0000259" key="3">
    <source>
        <dbReference type="PROSITE" id="PS50042"/>
    </source>
</evidence>
<dbReference type="GO" id="GO:0016787">
    <property type="term" value="F:hydrolase activity"/>
    <property type="evidence" value="ECO:0007669"/>
    <property type="project" value="UniProtKB-ARBA"/>
</dbReference>
<dbReference type="GO" id="GO:0005829">
    <property type="term" value="C:cytosol"/>
    <property type="evidence" value="ECO:0007669"/>
    <property type="project" value="TreeGrafter"/>
</dbReference>
<dbReference type="SUPFAM" id="SSF51206">
    <property type="entry name" value="cAMP-binding domain-like"/>
    <property type="match status" value="4"/>
</dbReference>
<sequence length="1157" mass="125771">MNVDPSSSSDVTAVLTAAATAAAAAANPTATAATSRSLLSLLPSFLFNSVTFATITIPTLLFRVLTWSFTLHLNFTSLLIILGILATGTYILVRYRVLTIYSRLTPTEATKPAATSFDLHPDPAGDSEYAKPEFKNYPDEFLSAFLSSIKIFGYLEQPVFHELARHLQTKKLLEGDTLFRNPEQERSFYIVVDGHVQVFVKPNSQHRGDAGDEGNTFGDGEDQDEFSQYQLLNEVGAGGTLSSLFTILSLFTEDTKVKGEEDRLPPKPTRRGSGVHLDPTSTAGEGGSVSRDSSQEGWSAVFPHLDNSDNEATIEGTRRRAALRKSGSPLANTQLHTTGEDSDDEGEETADRHEYTDEPRRVRKNSNGTTYTGYASSGRGRRNSTASRVSQATYATNYRPTSVHPNIVARATVDTTLVVIPAEAFHRLTEKFPKSAAHIVQVILTRFQRVTFLTGHRYLGLTKELLRIEKTVNESASNYCLPADFFRPGEMERLRKKFVGGGKKYVSGTTSGVEGDNERDELSDNGLMARSASSNGRFATRTSNRSSLWLDRLGGSEASGHVTSPRLSPGPIEIPNLVSPTNATFTHPLAPSPPLPTLMVGSPPTSKSHFRRGSGSGLQQPEYDEQDERHLRNSVMECLSRSMGLPSPSSQLATQPTPFTSRSTSSARSSSPPASGRYNPSNLDLFSHTGSTSSLLGSTVNDYDNLSNTSHGSGTNSPTASATASATGVFDSKDGNDVNILFFPKGSILVKEGQRNAGLFFVIDGLLDVSMKPTQGEDLSLGSAVAKAEMDEAANRKHRRTASKKEQPQQKGRSSGKGKQEGRGKERSDKSDKPLFMIKAGGMAGYLAALSGYPSFVNIRASTDTYVGYLSKQSLDRIIEKNPTVMMTLAKRMIGILSPLILHIDFALEWVQVAAGQILYREGDRSDSIYIVLNGRLRTITEKSGGIEILAEYGQGESVGELDVLSKTDNFSSMKESISCHVIAFEPDTPRPSTLHAIRDSELARMPKTLFNTLALRHPEITMQISRIIALRSRQMIYTTLGPGQTISSTAHTTFPELYGKNNVNLKTIGILPVTAGVPVAEFAERLRSALENSVGASTVLLNSATVTAVTGKHAFSQMGKLKLTNWLAEQEERAKIVLYLADSGVTSQWTRTCIRQ</sequence>
<protein>
    <recommendedName>
        <fullName evidence="3">Cyclic nucleotide-binding domain-containing protein</fullName>
    </recommendedName>
</protein>
<organism evidence="4 5">
    <name type="scientific">Jimgerdemannia flammicorona</name>
    <dbReference type="NCBI Taxonomy" id="994334"/>
    <lineage>
        <taxon>Eukaryota</taxon>
        <taxon>Fungi</taxon>
        <taxon>Fungi incertae sedis</taxon>
        <taxon>Mucoromycota</taxon>
        <taxon>Mucoromycotina</taxon>
        <taxon>Endogonomycetes</taxon>
        <taxon>Endogonales</taxon>
        <taxon>Endogonaceae</taxon>
        <taxon>Jimgerdemannia</taxon>
    </lineage>
</organism>
<feature type="compositionally biased region" description="Basic and acidic residues" evidence="1">
    <location>
        <begin position="818"/>
        <end position="831"/>
    </location>
</feature>
<feature type="compositionally biased region" description="Basic and acidic residues" evidence="1">
    <location>
        <begin position="349"/>
        <end position="360"/>
    </location>
</feature>
<feature type="compositionally biased region" description="Basic and acidic residues" evidence="1">
    <location>
        <begin position="256"/>
        <end position="265"/>
    </location>
</feature>
<dbReference type="OrthoDB" id="421051at2759"/>
<dbReference type="PANTHER" id="PTHR24567">
    <property type="entry name" value="CRP FAMILY TRANSCRIPTIONAL REGULATORY PROTEIN"/>
    <property type="match status" value="1"/>
</dbReference>
<keyword evidence="2" id="KW-0472">Membrane</keyword>
<feature type="compositionally biased region" description="Polar residues" evidence="1">
    <location>
        <begin position="365"/>
        <end position="375"/>
    </location>
</feature>
<keyword evidence="2" id="KW-1133">Transmembrane helix</keyword>
<feature type="domain" description="Cyclic nucleotide-binding" evidence="3">
    <location>
        <begin position="151"/>
        <end position="219"/>
    </location>
</feature>
<dbReference type="SMART" id="SM00100">
    <property type="entry name" value="cNMP"/>
    <property type="match status" value="2"/>
</dbReference>
<feature type="transmembrane region" description="Helical" evidence="2">
    <location>
        <begin position="73"/>
        <end position="93"/>
    </location>
</feature>
<feature type="non-terminal residue" evidence="4">
    <location>
        <position position="1157"/>
    </location>
</feature>
<dbReference type="AlphaFoldDB" id="A0A433A3A6"/>
<evidence type="ECO:0000256" key="1">
    <source>
        <dbReference type="SAM" id="MobiDB-lite"/>
    </source>
</evidence>
<dbReference type="EMBL" id="RBNI01018136">
    <property type="protein sequence ID" value="RUO97164.1"/>
    <property type="molecule type" value="Genomic_DNA"/>
</dbReference>
<dbReference type="Proteomes" id="UP000268093">
    <property type="component" value="Unassembled WGS sequence"/>
</dbReference>
<feature type="compositionally biased region" description="Low complexity" evidence="1">
    <location>
        <begin position="660"/>
        <end position="675"/>
    </location>
</feature>
<reference evidence="4 5" key="1">
    <citation type="journal article" date="2018" name="New Phytol.">
        <title>Phylogenomics of Endogonaceae and evolution of mycorrhizas within Mucoromycota.</title>
        <authorList>
            <person name="Chang Y."/>
            <person name="Desiro A."/>
            <person name="Na H."/>
            <person name="Sandor L."/>
            <person name="Lipzen A."/>
            <person name="Clum A."/>
            <person name="Barry K."/>
            <person name="Grigoriev I.V."/>
            <person name="Martin F.M."/>
            <person name="Stajich J.E."/>
            <person name="Smith M.E."/>
            <person name="Bonito G."/>
            <person name="Spatafora J.W."/>
        </authorList>
    </citation>
    <scope>NUCLEOTIDE SEQUENCE [LARGE SCALE GENOMIC DNA]</scope>
    <source>
        <strain evidence="4 5">GMNB39</strain>
    </source>
</reference>
<feature type="domain" description="Cyclic nucleotide-binding" evidence="3">
    <location>
        <begin position="907"/>
        <end position="1021"/>
    </location>
</feature>
<evidence type="ECO:0000313" key="4">
    <source>
        <dbReference type="EMBL" id="RUO97164.1"/>
    </source>
</evidence>
<dbReference type="InterPro" id="IPR014710">
    <property type="entry name" value="RmlC-like_jellyroll"/>
</dbReference>
<dbReference type="PANTHER" id="PTHR24567:SF74">
    <property type="entry name" value="HTH-TYPE TRANSCRIPTIONAL REGULATOR ARCR"/>
    <property type="match status" value="1"/>
</dbReference>
<feature type="domain" description="Cyclic nucleotide-binding" evidence="3">
    <location>
        <begin position="743"/>
        <end position="803"/>
    </location>
</feature>
<dbReference type="InterPro" id="IPR056556">
    <property type="entry name" value="NTE1_P-loop_dom"/>
</dbReference>
<feature type="region of interest" description="Disordered" evidence="1">
    <location>
        <begin position="585"/>
        <end position="628"/>
    </location>
</feature>
<dbReference type="Pfam" id="PF00027">
    <property type="entry name" value="cNMP_binding"/>
    <property type="match status" value="1"/>
</dbReference>
<dbReference type="InterPro" id="IPR050397">
    <property type="entry name" value="Env_Response_Regulators"/>
</dbReference>
<accession>A0A433A3A6</accession>
<dbReference type="PROSITE" id="PS50042">
    <property type="entry name" value="CNMP_BINDING_3"/>
    <property type="match status" value="3"/>
</dbReference>
<proteinExistence type="predicted"/>
<feature type="region of interest" description="Disordered" evidence="1">
    <location>
        <begin position="203"/>
        <end position="223"/>
    </location>
</feature>
<keyword evidence="5" id="KW-1185">Reference proteome</keyword>
<evidence type="ECO:0000256" key="2">
    <source>
        <dbReference type="SAM" id="Phobius"/>
    </source>
</evidence>
<dbReference type="InterPro" id="IPR000595">
    <property type="entry name" value="cNMP-bd_dom"/>
</dbReference>
<dbReference type="GO" id="GO:0003700">
    <property type="term" value="F:DNA-binding transcription factor activity"/>
    <property type="evidence" value="ECO:0007669"/>
    <property type="project" value="TreeGrafter"/>
</dbReference>
<dbReference type="Gene3D" id="2.60.120.10">
    <property type="entry name" value="Jelly Rolls"/>
    <property type="match status" value="3"/>
</dbReference>
<dbReference type="InterPro" id="IPR018490">
    <property type="entry name" value="cNMP-bd_dom_sf"/>
</dbReference>